<dbReference type="Pfam" id="PF05580">
    <property type="entry name" value="Peptidase_S55"/>
    <property type="match status" value="1"/>
</dbReference>
<dbReference type="SUPFAM" id="SSF50494">
    <property type="entry name" value="Trypsin-like serine proteases"/>
    <property type="match status" value="1"/>
</dbReference>
<evidence type="ECO:0000256" key="1">
    <source>
        <dbReference type="ARBA" id="ARBA00022825"/>
    </source>
</evidence>
<protein>
    <submittedName>
        <fullName evidence="3">SpoIVB peptidase</fullName>
        <ecNumber evidence="3">3.4.21.116</ecNumber>
    </submittedName>
</protein>
<dbReference type="CDD" id="cd23081">
    <property type="entry name" value="cpPDZ_EcRseP-like"/>
    <property type="match status" value="1"/>
</dbReference>
<dbReference type="Proteomes" id="UP000633619">
    <property type="component" value="Unassembled WGS sequence"/>
</dbReference>
<dbReference type="Gene3D" id="2.30.42.10">
    <property type="match status" value="1"/>
</dbReference>
<organism evidence="3 4">
    <name type="scientific">Thermoactinomyces intermedius</name>
    <dbReference type="NCBI Taxonomy" id="2024"/>
    <lineage>
        <taxon>Bacteria</taxon>
        <taxon>Bacillati</taxon>
        <taxon>Bacillota</taxon>
        <taxon>Bacilli</taxon>
        <taxon>Bacillales</taxon>
        <taxon>Thermoactinomycetaceae</taxon>
        <taxon>Thermoactinomyces</taxon>
    </lineage>
</organism>
<keyword evidence="1" id="KW-0645">Protease</keyword>
<dbReference type="SUPFAM" id="SSF50156">
    <property type="entry name" value="PDZ domain-like"/>
    <property type="match status" value="1"/>
</dbReference>
<dbReference type="InterPro" id="IPR036034">
    <property type="entry name" value="PDZ_sf"/>
</dbReference>
<dbReference type="EMBL" id="JAECVW010000002">
    <property type="protein sequence ID" value="MBH8594421.1"/>
    <property type="molecule type" value="Genomic_DNA"/>
</dbReference>
<evidence type="ECO:0000259" key="2">
    <source>
        <dbReference type="PROSITE" id="PS51494"/>
    </source>
</evidence>
<dbReference type="SMART" id="SM00228">
    <property type="entry name" value="PDZ"/>
    <property type="match status" value="1"/>
</dbReference>
<dbReference type="InterPro" id="IPR014219">
    <property type="entry name" value="SpoIVB"/>
</dbReference>
<keyword evidence="4" id="KW-1185">Reference proteome</keyword>
<keyword evidence="1" id="KW-0720">Serine protease</keyword>
<dbReference type="InterPro" id="IPR041489">
    <property type="entry name" value="PDZ_6"/>
</dbReference>
<dbReference type="InterPro" id="IPR008763">
    <property type="entry name" value="Peptidase_S55"/>
</dbReference>
<dbReference type="InterPro" id="IPR001478">
    <property type="entry name" value="PDZ"/>
</dbReference>
<comment type="caution">
    <text evidence="3">The sequence shown here is derived from an EMBL/GenBank/DDBJ whole genome shotgun (WGS) entry which is preliminary data.</text>
</comment>
<dbReference type="PROSITE" id="PS51494">
    <property type="entry name" value="SPOIVB"/>
    <property type="match status" value="1"/>
</dbReference>
<dbReference type="GO" id="GO:0008236">
    <property type="term" value="F:serine-type peptidase activity"/>
    <property type="evidence" value="ECO:0007669"/>
    <property type="project" value="UniProtKB-KW"/>
</dbReference>
<sequence length="510" mass="56651">MQSKGKRKWLGFLLVLLLMLGSTTSVFQQWIQFPHEIRLFQGELKQLPLSMPATATASISDPRILHVNGFRQAEVPVDLKKPVMLFTNTSGKTWLTLNLFGAFPIKKVQVKVYPRLKVIPGGQSIGVKVYSKGVIVVGHHRIQTSNEKVDSPAEKADIRIGDYIVAMNGKPVNRVQDVAKEVEKSQDKPIRVTLIREGKQKNTTIQAQKDARENRYRLGIYIRDSAAGVGTLTFYDPEKHVYGALGHVVTDVDTGLPIRVGEGKIVQSNVTSIQKGESGEPGEKRAIFFRENQVLGNIRQNTPFGIFGQMNEAPPNGKYQKPIPVALADEVKEGPAKILTVVEGQKVEEYNIEIVHAIKQKYPATKGLIIKVTDPRLLKKTGGIVQGMSGSPIIQNGKLIGAVTHVFVNDPTSGYGTFIEWMLQDAGVIQSTAATHGSRLFFFRMDPVVLKVDLSSRFVEGPHSRVQQQKPGFRPKQISLDKRPRSRSWVHLSPGLRIFSITTHTIYPHP</sequence>
<dbReference type="InterPro" id="IPR009003">
    <property type="entry name" value="Peptidase_S1_PA"/>
</dbReference>
<proteinExistence type="predicted"/>
<dbReference type="EC" id="3.4.21.116" evidence="3"/>
<feature type="domain" description="Peptidase S55" evidence="2">
    <location>
        <begin position="199"/>
        <end position="438"/>
    </location>
</feature>
<dbReference type="Pfam" id="PF17820">
    <property type="entry name" value="PDZ_6"/>
    <property type="match status" value="1"/>
</dbReference>
<gene>
    <name evidence="3" type="primary">spoIVB</name>
    <name evidence="3" type="ORF">I8U20_03655</name>
</gene>
<dbReference type="NCBIfam" id="TIGR02860">
    <property type="entry name" value="spore_IV_B"/>
    <property type="match status" value="1"/>
</dbReference>
<reference evidence="3 4" key="1">
    <citation type="submission" date="2020-12" db="EMBL/GenBank/DDBJ databases">
        <title>WGS of Thermoactinomyces spp.</title>
        <authorList>
            <person name="Cheng K."/>
        </authorList>
    </citation>
    <scope>NUCLEOTIDE SEQUENCE [LARGE SCALE GENOMIC DNA]</scope>
    <source>
        <strain evidence="4">CICC 10671\DSM 43846</strain>
    </source>
</reference>
<dbReference type="AlphaFoldDB" id="A0A8I1DF39"/>
<keyword evidence="3" id="KW-0378">Hydrolase</keyword>
<evidence type="ECO:0000313" key="4">
    <source>
        <dbReference type="Proteomes" id="UP000633619"/>
    </source>
</evidence>
<evidence type="ECO:0000313" key="3">
    <source>
        <dbReference type="EMBL" id="MBH8594421.1"/>
    </source>
</evidence>
<name>A0A8I1DF39_THEIN</name>
<accession>A0A8I1DF39</accession>